<evidence type="ECO:0000256" key="1">
    <source>
        <dbReference type="PROSITE-ProRule" id="PRU00169"/>
    </source>
</evidence>
<evidence type="ECO:0000259" key="4">
    <source>
        <dbReference type="PROSITE" id="PS50112"/>
    </source>
</evidence>
<dbReference type="SUPFAM" id="SSF52172">
    <property type="entry name" value="CheY-like"/>
    <property type="match status" value="1"/>
</dbReference>
<feature type="domain" description="Histidine kinase" evidence="2">
    <location>
        <begin position="636"/>
        <end position="832"/>
    </location>
</feature>
<feature type="domain" description="PAS" evidence="4">
    <location>
        <begin position="260"/>
        <end position="330"/>
    </location>
</feature>
<dbReference type="CDD" id="cd00130">
    <property type="entry name" value="PAS"/>
    <property type="match status" value="2"/>
</dbReference>
<feature type="domain" description="PAC" evidence="5">
    <location>
        <begin position="571"/>
        <end position="625"/>
    </location>
</feature>
<dbReference type="Pfam" id="PF07568">
    <property type="entry name" value="HisKA_2"/>
    <property type="match status" value="1"/>
</dbReference>
<dbReference type="Pfam" id="PF13426">
    <property type="entry name" value="PAS_9"/>
    <property type="match status" value="1"/>
</dbReference>
<evidence type="ECO:0000313" key="7">
    <source>
        <dbReference type="Proteomes" id="UP000809273"/>
    </source>
</evidence>
<proteinExistence type="predicted"/>
<dbReference type="SUPFAM" id="SSF55785">
    <property type="entry name" value="PYP-like sensor domain (PAS domain)"/>
    <property type="match status" value="3"/>
</dbReference>
<dbReference type="InterPro" id="IPR013656">
    <property type="entry name" value="PAS_4"/>
</dbReference>
<dbReference type="Pfam" id="PF00072">
    <property type="entry name" value="Response_reg"/>
    <property type="match status" value="1"/>
</dbReference>
<evidence type="ECO:0000259" key="3">
    <source>
        <dbReference type="PROSITE" id="PS50110"/>
    </source>
</evidence>
<dbReference type="Pfam" id="PF08448">
    <property type="entry name" value="PAS_4"/>
    <property type="match status" value="2"/>
</dbReference>
<name>A0A9D8KDU4_9DELT</name>
<dbReference type="SUPFAM" id="SSF55874">
    <property type="entry name" value="ATPase domain of HSP90 chaperone/DNA topoisomerase II/histidine kinase"/>
    <property type="match status" value="1"/>
</dbReference>
<protein>
    <submittedName>
        <fullName evidence="6">PAS domain S-box protein</fullName>
    </submittedName>
</protein>
<dbReference type="SMART" id="SM00091">
    <property type="entry name" value="PAS"/>
    <property type="match status" value="3"/>
</dbReference>
<dbReference type="InterPro" id="IPR001789">
    <property type="entry name" value="Sig_transdc_resp-reg_receiver"/>
</dbReference>
<comment type="caution">
    <text evidence="6">The sequence shown here is derived from an EMBL/GenBank/DDBJ whole genome shotgun (WGS) entry which is preliminary data.</text>
</comment>
<evidence type="ECO:0000259" key="2">
    <source>
        <dbReference type="PROSITE" id="PS50109"/>
    </source>
</evidence>
<dbReference type="InterPro" id="IPR000700">
    <property type="entry name" value="PAS-assoc_C"/>
</dbReference>
<dbReference type="EMBL" id="JAFGIX010000027">
    <property type="protein sequence ID" value="MBN1572693.1"/>
    <property type="molecule type" value="Genomic_DNA"/>
</dbReference>
<dbReference type="PANTHER" id="PTHR43065">
    <property type="entry name" value="SENSOR HISTIDINE KINASE"/>
    <property type="match status" value="1"/>
</dbReference>
<dbReference type="InterPro" id="IPR005467">
    <property type="entry name" value="His_kinase_dom"/>
</dbReference>
<dbReference type="InterPro" id="IPR035965">
    <property type="entry name" value="PAS-like_dom_sf"/>
</dbReference>
<dbReference type="NCBIfam" id="TIGR00229">
    <property type="entry name" value="sensory_box"/>
    <property type="match status" value="1"/>
</dbReference>
<sequence length="843" mass="94587">MRKKHINVLLIEDDLGYARLIENMIKDAKGKSFTVEHRPSLDKGIKRLAEGGIDVVLLDLLLSDSGGLSTFLTIRDRAGNTPIVVLTSVEDEVTATEAVTRGAQDYLFKREITPGLLVRALSYAVLRVETEAKLSESKLKIRAQYMGIPIPTYTWQKRKEGFILINYNDAALTATDGKISNYLGMAASEIFDKDKEILRDLYNCYRRKSTVKREMTGGCDILGKGRHLALSYTYVPPDLVLLHTEDVTGRVGTEASLKESEGRNKALLKTLPDIVFRISRDGKFLDFHSTGLESLSARPEKIIGRRIEEILSEYMSERLMGSVKSCLESGDVQVMECRMPMLVKGSKDFEARTAVSGEDEVLILLRDITDRKKLDKALKFQGAVTEQVSDAIIVTDADLKIVYANGTARKMYGYSEEELLGKGIDSLDAEQVSERDRKKMYGKVSSGKTWAGEKKNLRKDGTAFDSEFKITPLFDSSGKTASYVVVVSEVTFRKKWVEKIIGAAQEWQTTFDSFSDKISIIDRNHCYIKVNMAFAKSLNRHPRDIVGKLCYELEHGLKAPLPDCPHTKVIRTKKPVVIQGFDQETGVYTEATISPIFDNGKDVIATVNFTKDITERKLAEQKIKQSLDEKEILLKEVHHRVKNNLQIISGLLDMDMMRMGGRDSFELFNDARSRIHTMALIHSQLYQSERFDKINLVKHTQDLINYISVVHAKRNANIIPVIEDFDVTIPVTQAIPLSLILNELFTNAYKHAFGEGERGTLECTIRESDEGVITVVVKDNGVGLPEGFDINEVDGLGLRLVRNLVREQLMGDIFVESGDSGTQFVIKFSALKEEGKYVQDTGS</sequence>
<dbReference type="GO" id="GO:0000160">
    <property type="term" value="P:phosphorelay signal transduction system"/>
    <property type="evidence" value="ECO:0007669"/>
    <property type="project" value="InterPro"/>
</dbReference>
<dbReference type="InterPro" id="IPR011006">
    <property type="entry name" value="CheY-like_superfamily"/>
</dbReference>
<feature type="modified residue" description="4-aspartylphosphate" evidence="1">
    <location>
        <position position="59"/>
    </location>
</feature>
<dbReference type="Pfam" id="PF02518">
    <property type="entry name" value="HATPase_c"/>
    <property type="match status" value="1"/>
</dbReference>
<dbReference type="InterPro" id="IPR036890">
    <property type="entry name" value="HATPase_C_sf"/>
</dbReference>
<dbReference type="InterPro" id="IPR003594">
    <property type="entry name" value="HATPase_dom"/>
</dbReference>
<dbReference type="Gene3D" id="3.30.565.10">
    <property type="entry name" value="Histidine kinase-like ATPase, C-terminal domain"/>
    <property type="match status" value="1"/>
</dbReference>
<evidence type="ECO:0000259" key="5">
    <source>
        <dbReference type="PROSITE" id="PS50113"/>
    </source>
</evidence>
<dbReference type="SMART" id="SM00387">
    <property type="entry name" value="HATPase_c"/>
    <property type="match status" value="1"/>
</dbReference>
<reference evidence="6" key="2">
    <citation type="submission" date="2021-01" db="EMBL/GenBank/DDBJ databases">
        <authorList>
            <person name="Hahn C.R."/>
            <person name="Youssef N.H."/>
            <person name="Elshahed M."/>
        </authorList>
    </citation>
    <scope>NUCLEOTIDE SEQUENCE</scope>
    <source>
        <strain evidence="6">Zod_Metabat.24</strain>
    </source>
</reference>
<feature type="domain" description="PAC" evidence="5">
    <location>
        <begin position="450"/>
        <end position="502"/>
    </location>
</feature>
<dbReference type="Gene3D" id="3.40.50.2300">
    <property type="match status" value="1"/>
</dbReference>
<dbReference type="PROSITE" id="PS50109">
    <property type="entry name" value="HIS_KIN"/>
    <property type="match status" value="1"/>
</dbReference>
<organism evidence="6 7">
    <name type="scientific">Candidatus Zymogenus saltonus</name>
    <dbReference type="NCBI Taxonomy" id="2844893"/>
    <lineage>
        <taxon>Bacteria</taxon>
        <taxon>Deltaproteobacteria</taxon>
        <taxon>Candidatus Zymogenia</taxon>
        <taxon>Candidatus Zymogeniales</taxon>
        <taxon>Candidatus Zymogenaceae</taxon>
        <taxon>Candidatus Zymogenus</taxon>
    </lineage>
</organism>
<dbReference type="AlphaFoldDB" id="A0A9D8KDU4"/>
<dbReference type="PROSITE" id="PS50110">
    <property type="entry name" value="RESPONSE_REGULATORY"/>
    <property type="match status" value="1"/>
</dbReference>
<dbReference type="SMART" id="SM00448">
    <property type="entry name" value="REC"/>
    <property type="match status" value="1"/>
</dbReference>
<dbReference type="PROSITE" id="PS50113">
    <property type="entry name" value="PAC"/>
    <property type="match status" value="2"/>
</dbReference>
<accession>A0A9D8KDU4</accession>
<evidence type="ECO:0000313" key="6">
    <source>
        <dbReference type="EMBL" id="MBN1572693.1"/>
    </source>
</evidence>
<dbReference type="PROSITE" id="PS50112">
    <property type="entry name" value="PAS"/>
    <property type="match status" value="2"/>
</dbReference>
<feature type="domain" description="Response regulatory" evidence="3">
    <location>
        <begin position="7"/>
        <end position="124"/>
    </location>
</feature>
<dbReference type="Gene3D" id="3.30.450.20">
    <property type="entry name" value="PAS domain"/>
    <property type="match status" value="3"/>
</dbReference>
<dbReference type="InterPro" id="IPR000014">
    <property type="entry name" value="PAS"/>
</dbReference>
<reference evidence="6" key="1">
    <citation type="journal article" date="2021" name="Environ. Microbiol.">
        <title>Genomic characterization of three novel Desulfobacterota classes expand the metabolic and phylogenetic diversity of the phylum.</title>
        <authorList>
            <person name="Murphy C.L."/>
            <person name="Biggerstaff J."/>
            <person name="Eichhorn A."/>
            <person name="Ewing E."/>
            <person name="Shahan R."/>
            <person name="Soriano D."/>
            <person name="Stewart S."/>
            <person name="VanMol K."/>
            <person name="Walker R."/>
            <person name="Walters P."/>
            <person name="Elshahed M.S."/>
            <person name="Youssef N.H."/>
        </authorList>
    </citation>
    <scope>NUCLEOTIDE SEQUENCE</scope>
    <source>
        <strain evidence="6">Zod_Metabat.24</strain>
    </source>
</reference>
<keyword evidence="1" id="KW-0597">Phosphoprotein</keyword>
<dbReference type="Proteomes" id="UP000809273">
    <property type="component" value="Unassembled WGS sequence"/>
</dbReference>
<dbReference type="PANTHER" id="PTHR43065:SF23">
    <property type="entry name" value="SENSOR HISTIDINE KINASE PDTAS"/>
    <property type="match status" value="1"/>
</dbReference>
<gene>
    <name evidence="6" type="ORF">JW984_05785</name>
</gene>
<feature type="domain" description="PAS" evidence="4">
    <location>
        <begin position="384"/>
        <end position="422"/>
    </location>
</feature>
<dbReference type="InterPro" id="IPR011495">
    <property type="entry name" value="Sig_transdc_His_kin_sub2_dim/P"/>
</dbReference>